<dbReference type="Proteomes" id="UP001234297">
    <property type="component" value="Chromosome 12"/>
</dbReference>
<name>A0ACC2K6M7_PERAE</name>
<gene>
    <name evidence="1" type="ORF">MRB53_035945</name>
</gene>
<evidence type="ECO:0000313" key="2">
    <source>
        <dbReference type="Proteomes" id="UP001234297"/>
    </source>
</evidence>
<protein>
    <submittedName>
        <fullName evidence="1">Uncharacterized protein</fullName>
    </submittedName>
</protein>
<keyword evidence="2" id="KW-1185">Reference proteome</keyword>
<dbReference type="EMBL" id="CM056820">
    <property type="protein sequence ID" value="KAJ8616573.1"/>
    <property type="molecule type" value="Genomic_DNA"/>
</dbReference>
<evidence type="ECO:0000313" key="1">
    <source>
        <dbReference type="EMBL" id="KAJ8616573.1"/>
    </source>
</evidence>
<sequence length="145" mass="16447">MMMAKIGGGAAFAVHFQQDRRDVVFLFLLTFTCFLAFGSGATSLPQEESQDLQGVLPPELAKLRYLQQMILRNCNLTGTSPPYIWTKMTNLKTFLGKRIFDIYIQNPQAKENLTRSSQREAFPEVLSSLRPSLNTTEEIKLNLLE</sequence>
<organism evidence="1 2">
    <name type="scientific">Persea americana</name>
    <name type="common">Avocado</name>
    <dbReference type="NCBI Taxonomy" id="3435"/>
    <lineage>
        <taxon>Eukaryota</taxon>
        <taxon>Viridiplantae</taxon>
        <taxon>Streptophyta</taxon>
        <taxon>Embryophyta</taxon>
        <taxon>Tracheophyta</taxon>
        <taxon>Spermatophyta</taxon>
        <taxon>Magnoliopsida</taxon>
        <taxon>Magnoliidae</taxon>
        <taxon>Laurales</taxon>
        <taxon>Lauraceae</taxon>
        <taxon>Persea</taxon>
    </lineage>
</organism>
<accession>A0ACC2K6M7</accession>
<reference evidence="1 2" key="1">
    <citation type="journal article" date="2022" name="Hortic Res">
        <title>A haplotype resolved chromosomal level avocado genome allows analysis of novel avocado genes.</title>
        <authorList>
            <person name="Nath O."/>
            <person name="Fletcher S.J."/>
            <person name="Hayward A."/>
            <person name="Shaw L.M."/>
            <person name="Masouleh A.K."/>
            <person name="Furtado A."/>
            <person name="Henry R.J."/>
            <person name="Mitter N."/>
        </authorList>
    </citation>
    <scope>NUCLEOTIDE SEQUENCE [LARGE SCALE GENOMIC DNA]</scope>
    <source>
        <strain evidence="2">cv. Hass</strain>
    </source>
</reference>
<comment type="caution">
    <text evidence="1">The sequence shown here is derived from an EMBL/GenBank/DDBJ whole genome shotgun (WGS) entry which is preliminary data.</text>
</comment>
<proteinExistence type="predicted"/>